<sequence>MTGFDYELNVCFLPNDCEIVMGVAWKRKMTPIIDWGTDSVYSTDEYVNLVLMHVKTLLIRRPNVNEIYLIVLLCVKVAIVVHTSKPNYTSFKVARRKHGTPTRYMGRRVSFP</sequence>
<keyword evidence="2" id="KW-1185">Reference proteome</keyword>
<evidence type="ECO:0000313" key="1">
    <source>
        <dbReference type="EMBL" id="OWZ08197.1"/>
    </source>
</evidence>
<name>A0A225VTR8_9STRA</name>
<comment type="caution">
    <text evidence="1">The sequence shown here is derived from an EMBL/GenBank/DDBJ whole genome shotgun (WGS) entry which is preliminary data.</text>
</comment>
<proteinExistence type="predicted"/>
<accession>A0A225VTR8</accession>
<dbReference type="Proteomes" id="UP000198211">
    <property type="component" value="Unassembled WGS sequence"/>
</dbReference>
<gene>
    <name evidence="1" type="ORF">PHMEG_00019294</name>
</gene>
<dbReference type="AlphaFoldDB" id="A0A225VTR8"/>
<reference evidence="2" key="1">
    <citation type="submission" date="2017-03" db="EMBL/GenBank/DDBJ databases">
        <title>Phytopthora megakarya and P. palmivora, two closely related causual agents of cacao black pod achieved similar genome size and gene model numbers by different mechanisms.</title>
        <authorList>
            <person name="Ali S."/>
            <person name="Shao J."/>
            <person name="Larry D.J."/>
            <person name="Kronmiller B."/>
            <person name="Shen D."/>
            <person name="Strem M.D."/>
            <person name="Melnick R.L."/>
            <person name="Guiltinan M.J."/>
            <person name="Tyler B.M."/>
            <person name="Meinhardt L.W."/>
            <person name="Bailey B.A."/>
        </authorList>
    </citation>
    <scope>NUCLEOTIDE SEQUENCE [LARGE SCALE GENOMIC DNA]</scope>
    <source>
        <strain evidence="2">zdho120</strain>
    </source>
</reference>
<dbReference type="EMBL" id="NBNE01003238">
    <property type="protein sequence ID" value="OWZ08197.1"/>
    <property type="molecule type" value="Genomic_DNA"/>
</dbReference>
<organism evidence="1 2">
    <name type="scientific">Phytophthora megakarya</name>
    <dbReference type="NCBI Taxonomy" id="4795"/>
    <lineage>
        <taxon>Eukaryota</taxon>
        <taxon>Sar</taxon>
        <taxon>Stramenopiles</taxon>
        <taxon>Oomycota</taxon>
        <taxon>Peronosporomycetes</taxon>
        <taxon>Peronosporales</taxon>
        <taxon>Peronosporaceae</taxon>
        <taxon>Phytophthora</taxon>
    </lineage>
</organism>
<evidence type="ECO:0000313" key="2">
    <source>
        <dbReference type="Proteomes" id="UP000198211"/>
    </source>
</evidence>
<protein>
    <submittedName>
        <fullName evidence="1">Uncharacterized protein</fullName>
    </submittedName>
</protein>